<keyword evidence="2" id="KW-1133">Transmembrane helix</keyword>
<keyword evidence="2" id="KW-0472">Membrane</keyword>
<evidence type="ECO:0000256" key="2">
    <source>
        <dbReference type="SAM" id="Phobius"/>
    </source>
</evidence>
<keyword evidence="4" id="KW-1185">Reference proteome</keyword>
<accession>A0ABT2MMA2</accession>
<feature type="region of interest" description="Disordered" evidence="1">
    <location>
        <begin position="1"/>
        <end position="27"/>
    </location>
</feature>
<feature type="compositionally biased region" description="Basic and acidic residues" evidence="1">
    <location>
        <begin position="9"/>
        <end position="25"/>
    </location>
</feature>
<name>A0ABT2MMA2_9CYAN</name>
<evidence type="ECO:0000313" key="3">
    <source>
        <dbReference type="EMBL" id="MCT7965870.1"/>
    </source>
</evidence>
<dbReference type="Proteomes" id="UP001525890">
    <property type="component" value="Unassembled WGS sequence"/>
</dbReference>
<sequence>MNNRPRNPTPRDRQVAEEAMSHEEANFPETPTGVKLVRQAQIIGGFLLLIGAVLFGLLVASFPTGEEPPANPDTPNQITP</sequence>
<protein>
    <submittedName>
        <fullName evidence="3">Uncharacterized protein</fullName>
    </submittedName>
</protein>
<keyword evidence="2" id="KW-0812">Transmembrane</keyword>
<organism evidence="3 4">
    <name type="scientific">Laspinema palackyanum D2a</name>
    <dbReference type="NCBI Taxonomy" id="2953684"/>
    <lineage>
        <taxon>Bacteria</taxon>
        <taxon>Bacillati</taxon>
        <taxon>Cyanobacteriota</taxon>
        <taxon>Cyanophyceae</taxon>
        <taxon>Oscillatoriophycideae</taxon>
        <taxon>Oscillatoriales</taxon>
        <taxon>Laspinemataceae</taxon>
        <taxon>Laspinema</taxon>
        <taxon>Laspinema palackyanum</taxon>
    </lineage>
</organism>
<proteinExistence type="predicted"/>
<gene>
    <name evidence="3" type="ORF">NG799_05935</name>
</gene>
<feature type="transmembrane region" description="Helical" evidence="2">
    <location>
        <begin position="42"/>
        <end position="62"/>
    </location>
</feature>
<dbReference type="EMBL" id="JAMXFF010000006">
    <property type="protein sequence ID" value="MCT7965870.1"/>
    <property type="molecule type" value="Genomic_DNA"/>
</dbReference>
<comment type="caution">
    <text evidence="3">The sequence shown here is derived from an EMBL/GenBank/DDBJ whole genome shotgun (WGS) entry which is preliminary data.</text>
</comment>
<evidence type="ECO:0000313" key="4">
    <source>
        <dbReference type="Proteomes" id="UP001525890"/>
    </source>
</evidence>
<dbReference type="RefSeq" id="WP_368005544.1">
    <property type="nucleotide sequence ID" value="NZ_JAMXFF010000006.1"/>
</dbReference>
<reference evidence="3 4" key="1">
    <citation type="journal article" date="2022" name="Front. Microbiol.">
        <title>High genomic differentiation and limited gene flow indicate recent cryptic speciation within the genus Laspinema (cyanobacteria).</title>
        <authorList>
            <person name="Stanojkovic A."/>
            <person name="Skoupy S."/>
            <person name="Skaloud P."/>
            <person name="Dvorak P."/>
        </authorList>
    </citation>
    <scope>NUCLEOTIDE SEQUENCE [LARGE SCALE GENOMIC DNA]</scope>
    <source>
        <strain evidence="3 4">D2a</strain>
    </source>
</reference>
<evidence type="ECO:0000256" key="1">
    <source>
        <dbReference type="SAM" id="MobiDB-lite"/>
    </source>
</evidence>